<proteinExistence type="inferred from homology"/>
<dbReference type="PROSITE" id="PS00108">
    <property type="entry name" value="PROTEIN_KINASE_ST"/>
    <property type="match status" value="1"/>
</dbReference>
<dbReference type="CDD" id="cd14066">
    <property type="entry name" value="STKc_IRAK"/>
    <property type="match status" value="1"/>
</dbReference>
<keyword evidence="9 17" id="KW-0067">ATP-binding</keyword>
<feature type="domain" description="Protein kinase" evidence="21">
    <location>
        <begin position="889"/>
        <end position="1174"/>
    </location>
</feature>
<dbReference type="PROSITE" id="PS50011">
    <property type="entry name" value="PROTEIN_KINASE_DOM"/>
    <property type="match status" value="1"/>
</dbReference>
<dbReference type="Gene3D" id="1.10.510.10">
    <property type="entry name" value="Transferase(Phosphotransferase) domain 1"/>
    <property type="match status" value="1"/>
</dbReference>
<keyword evidence="4" id="KW-1003">Cell membrane</keyword>
<dbReference type="GO" id="GO:0005886">
    <property type="term" value="C:plasma membrane"/>
    <property type="evidence" value="ECO:0007669"/>
    <property type="project" value="UniProtKB-SubCell"/>
</dbReference>
<dbReference type="InterPro" id="IPR000719">
    <property type="entry name" value="Prot_kinase_dom"/>
</dbReference>
<keyword evidence="7 17" id="KW-0547">Nucleotide-binding</keyword>
<dbReference type="PROSITE" id="PS51519">
    <property type="entry name" value="RWP_RK"/>
    <property type="match status" value="1"/>
</dbReference>
<keyword evidence="25" id="KW-1185">Reference proteome</keyword>
<dbReference type="Gene3D" id="3.30.70.330">
    <property type="match status" value="2"/>
</dbReference>
<evidence type="ECO:0000256" key="11">
    <source>
        <dbReference type="ARBA" id="ARBA00023125"/>
    </source>
</evidence>
<dbReference type="PROSITE" id="PS50102">
    <property type="entry name" value="RRM"/>
    <property type="match status" value="1"/>
</dbReference>
<evidence type="ECO:0000313" key="24">
    <source>
        <dbReference type="EMBL" id="RYQ81766.1"/>
    </source>
</evidence>
<evidence type="ECO:0000256" key="10">
    <source>
        <dbReference type="ARBA" id="ARBA00023015"/>
    </source>
</evidence>
<evidence type="ECO:0000256" key="4">
    <source>
        <dbReference type="ARBA" id="ARBA00022475"/>
    </source>
</evidence>
<keyword evidence="10" id="KW-0805">Transcription regulation</keyword>
<dbReference type="InterPro" id="IPR012677">
    <property type="entry name" value="Nucleotide-bd_a/b_plait_sf"/>
</dbReference>
<dbReference type="EC" id="2.7.11.1" evidence="3"/>
<feature type="region of interest" description="Disordered" evidence="19">
    <location>
        <begin position="1334"/>
        <end position="1362"/>
    </location>
</feature>
<dbReference type="InterPro" id="IPR011009">
    <property type="entry name" value="Kinase-like_dom_sf"/>
</dbReference>
<evidence type="ECO:0000256" key="3">
    <source>
        <dbReference type="ARBA" id="ARBA00012513"/>
    </source>
</evidence>
<evidence type="ECO:0000256" key="20">
    <source>
        <dbReference type="SAM" id="Phobius"/>
    </source>
</evidence>
<evidence type="ECO:0000256" key="9">
    <source>
        <dbReference type="ARBA" id="ARBA00022840"/>
    </source>
</evidence>
<dbReference type="GO" id="GO:0071816">
    <property type="term" value="P:tail-anchored membrane protein insertion into ER membrane"/>
    <property type="evidence" value="ECO:0007669"/>
    <property type="project" value="InterPro"/>
</dbReference>
<dbReference type="InterPro" id="IPR001245">
    <property type="entry name" value="Ser-Thr/Tyr_kinase_cat_dom"/>
</dbReference>
<dbReference type="PROSITE" id="PS00107">
    <property type="entry name" value="PROTEIN_KINASE_ATP"/>
    <property type="match status" value="1"/>
</dbReference>
<evidence type="ECO:0000256" key="19">
    <source>
        <dbReference type="SAM" id="MobiDB-lite"/>
    </source>
</evidence>
<dbReference type="InterPro" id="IPR017441">
    <property type="entry name" value="Protein_kinase_ATP_BS"/>
</dbReference>
<evidence type="ECO:0000313" key="25">
    <source>
        <dbReference type="Proteomes" id="UP000289738"/>
    </source>
</evidence>
<dbReference type="GO" id="GO:0004674">
    <property type="term" value="F:protein serine/threonine kinase activity"/>
    <property type="evidence" value="ECO:0007669"/>
    <property type="project" value="UniProtKB-KW"/>
</dbReference>
<dbReference type="InterPro" id="IPR035979">
    <property type="entry name" value="RBD_domain_sf"/>
</dbReference>
<organism evidence="24 25">
    <name type="scientific">Arachis hypogaea</name>
    <name type="common">Peanut</name>
    <dbReference type="NCBI Taxonomy" id="3818"/>
    <lineage>
        <taxon>Eukaryota</taxon>
        <taxon>Viridiplantae</taxon>
        <taxon>Streptophyta</taxon>
        <taxon>Embryophyta</taxon>
        <taxon>Tracheophyta</taxon>
        <taxon>Spermatophyta</taxon>
        <taxon>Magnoliopsida</taxon>
        <taxon>eudicotyledons</taxon>
        <taxon>Gunneridae</taxon>
        <taxon>Pentapetalae</taxon>
        <taxon>rosids</taxon>
        <taxon>fabids</taxon>
        <taxon>Fabales</taxon>
        <taxon>Fabaceae</taxon>
        <taxon>Papilionoideae</taxon>
        <taxon>50 kb inversion clade</taxon>
        <taxon>dalbergioids sensu lato</taxon>
        <taxon>Dalbergieae</taxon>
        <taxon>Pterocarpus clade</taxon>
        <taxon>Arachis</taxon>
    </lineage>
</organism>
<keyword evidence="11" id="KW-0238">DNA-binding</keyword>
<feature type="binding site" evidence="17">
    <location>
        <position position="928"/>
    </location>
    <ligand>
        <name>ATP</name>
        <dbReference type="ChEBI" id="CHEBI:30616"/>
    </ligand>
</feature>
<feature type="transmembrane region" description="Helical" evidence="20">
    <location>
        <begin position="143"/>
        <end position="161"/>
    </location>
</feature>
<feature type="compositionally biased region" description="Basic residues" evidence="19">
    <location>
        <begin position="1725"/>
        <end position="1741"/>
    </location>
</feature>
<dbReference type="Gene3D" id="3.30.200.20">
    <property type="entry name" value="Phosphorylase Kinase, domain 1"/>
    <property type="match status" value="1"/>
</dbReference>
<dbReference type="SMART" id="SM00360">
    <property type="entry name" value="RRM"/>
    <property type="match status" value="2"/>
</dbReference>
<keyword evidence="14" id="KW-0539">Nucleus</keyword>
<evidence type="ECO:0000256" key="5">
    <source>
        <dbReference type="ARBA" id="ARBA00022527"/>
    </source>
</evidence>
<dbReference type="InterPro" id="IPR008271">
    <property type="entry name" value="Ser/Thr_kinase_AS"/>
</dbReference>
<dbReference type="InterPro" id="IPR003035">
    <property type="entry name" value="RWP-RK_dom"/>
</dbReference>
<keyword evidence="16" id="KW-0694">RNA-binding</keyword>
<evidence type="ECO:0000256" key="18">
    <source>
        <dbReference type="SAM" id="Coils"/>
    </source>
</evidence>
<dbReference type="FunFam" id="1.10.510.10:FF:000032">
    <property type="entry name" value="Serine/threonine-protein kinase PBS1"/>
    <property type="match status" value="1"/>
</dbReference>
<dbReference type="EMBL" id="SDMP01000020">
    <property type="protein sequence ID" value="RYQ81766.1"/>
    <property type="molecule type" value="Genomic_DNA"/>
</dbReference>
<dbReference type="InterPro" id="IPR028945">
    <property type="entry name" value="Get1"/>
</dbReference>
<dbReference type="InterPro" id="IPR000504">
    <property type="entry name" value="RRM_dom"/>
</dbReference>
<feature type="compositionally biased region" description="Polar residues" evidence="19">
    <location>
        <begin position="822"/>
        <end position="836"/>
    </location>
</feature>
<feature type="coiled-coil region" evidence="18">
    <location>
        <begin position="79"/>
        <end position="135"/>
    </location>
</feature>
<reference evidence="24 25" key="1">
    <citation type="submission" date="2019-01" db="EMBL/GenBank/DDBJ databases">
        <title>Sequencing of cultivated peanut Arachis hypogaea provides insights into genome evolution and oil improvement.</title>
        <authorList>
            <person name="Chen X."/>
        </authorList>
    </citation>
    <scope>NUCLEOTIDE SEQUENCE [LARGE SCALE GENOMIC DNA]</scope>
    <source>
        <strain evidence="25">cv. Fuhuasheng</strain>
        <tissue evidence="24">Leaves</tissue>
    </source>
</reference>
<comment type="function">
    <text evidence="15">May be involved in plant defense signaling.</text>
</comment>
<sequence length="1952" mass="220892">MQHIRRIGSVIVEAPNSTDTNIFFIRRTKEPSCVESLRTKMMEAEASEERRRSIAAPFIFFIIFAFHFGSNWIERHKKSRSEQEKENQMRAQIKQLLREASTLSQPATFAQAAKLRRQAAAKERELAKCQNLQNKDNALYSKVLLIARVLTYFVLLIWFWSVPVATISQQLVQPFGRLLSWRTGGFQNGNVIIGIIPWLIVSTRRPLTLDPYRFPPSTDPPFARSFGDLGNMYGPRGAMLGSGGVSDGYEVGSKRQRMMESNPYFAVSSGTGSFQPYGYGGGFQPPPPFPVVRLRGLPFNCTDIDILKFFAGLTIVDVLLVNKSGRFSGEAFVVFAGAMQVEFALQRDRQNMGRRYVEVFRCKKQDYYNAVASEVNYEGIYDNDYHGSPPPSRTKRFSDKDQMEYTEILKMRGLPFSATKAQIIDFFKDFKLIEDRVHIACRPDGKATGEAYVEFVSPDEAKRAMCKDKMTIGSRYVELFPSTTDEARRAESRSRHIFNLAMKNTLLTTLLVFKNTIREELIRSVHVYQIKDGKVREVEREFVFSESGSYGEMRSTPILRLQKKLCVAEVSEGYQNGVWLCIFSFHRDHKPQFSSIPNLLLLSRNLKLRTIPTLLRDLRVIYKLEKDKDVLSDSTGEERQGNNKDSQPLRKVVPVLTQDLNFLPYEDDMSESPDNKLDVQALPDADSAEKKKRASSDRVAKITLSELVKYFDIPIVEASRRLNVGLTVLKRKCREFGIPRWPHRKIKSLDSLIHEIQEEANNQESDDKAAALAAIEKRRMLESEKENIERKPFMDIQSETKKLRQDIFKRRHRARAQKHLGSASTDSRNVGFSATTASSAGKSQFSEIASGSIIDDGTSSLPSSSGQILERPNLKVFSFGDLKSATKSFKSDTLLGEGGFGRVYKGWLDEKTLTPAKAGSGMVVAIKKLNSESTQGFQEWQSEVNFLGRLSHPNLVKLLGYCWDDDELLLVYEFMPKGSLENHLFRRNPNIEPLSWNTRIKIAIGAARGLAFLHASEKQVIYRDFKASNILLDGNYNAKISDFGLAKLGPAVGASHVTTRVMGTYGYAAPEYIATGHLYVKSDVYGFGVVLLEMMSGLRALDTKRPTGQQNLVEWVKPNLSNKRKLKTIMDARIDGQYSQKAAQQAAQLTLKCLEPDPKNRPSMKEVVEALEAIESMQDKSKESKNREPHQLPHFNSLKLDESDLVDKIVEDICSKLRKFSSSESDDPAKSNGLGSDSVEGILLDLSQIGEVALNVDSLKKMPNLRLIKVYSPLPIEVPMQIRYFIPQDFLSVLYKRIKMDDLTEELLEESGSLNQSCDNEDIDDVVETIKVKRNQIKNSSTSSTSSTSQNASKPRKRSQFRAKIKVQKIEIVVRNLHQNNIKLYVKNLKRKRSKYTQHKMAARNQTKDLKCATHLLSDKFRNMAEEKKAIVRDLGFGGLMHVPPLRVDHQLLRELANNFKLGENKLKTGYGSFQITPKTIGDALGINATGNLFPEKVEYKQLYKQLSDDDKIIYRRFQGKTLKSLTDEMMEIGVGSEEERLMFKRIFILYIQMAFLLPTTINKISPVHLAPIFKMDGISERNWGAHVLTFLIKGITDYQDKKKKAIDGCLFALMIIYFHLSENKGKKKAERPPKPWIANWTKEKLVERMTAEKEETLGIVKMAETRAREKMKEKEKKEKTQEIKKTKKRKASPTSSSETETATDSDTTTSESESQQDSEDSARKHPIKKGKKMDSRKRKQRQEEPDSDSESESEQSDESEESSPAEKEKEKKKTKTTPKKTQPKKKKVLVEDSPPKEDQYFDGETYEISSDELDEWLGQNVDKSAAEGENQPDLRSTEGRYVSSETIPAVNLGTDAPSSQGNTEQSSVNQPSQSMLSPSDSNMMVVREQTPSEALAIVPIQVFVPASQTTTETDFEPTPMLQIEGTTETTPETPKQLQETTPTVPPAPTKV</sequence>
<feature type="compositionally biased region" description="Basic and acidic residues" evidence="19">
    <location>
        <begin position="1664"/>
        <end position="1685"/>
    </location>
</feature>
<dbReference type="InterPro" id="IPR050823">
    <property type="entry name" value="Plant_Ser_Thr_Prot_Kinase"/>
</dbReference>
<keyword evidence="6" id="KW-0808">Transferase</keyword>
<gene>
    <name evidence="24" type="ORF">Ahy_B10g100373</name>
</gene>
<dbReference type="STRING" id="3818.A0A444WWB9"/>
<keyword evidence="20" id="KW-1133">Transmembrane helix</keyword>
<feature type="compositionally biased region" description="Polar residues" evidence="19">
    <location>
        <begin position="1857"/>
        <end position="1883"/>
    </location>
</feature>
<protein>
    <recommendedName>
        <fullName evidence="3">non-specific serine/threonine protein kinase</fullName>
        <ecNumber evidence="3">2.7.11.1</ecNumber>
    </recommendedName>
</protein>
<evidence type="ECO:0000256" key="17">
    <source>
        <dbReference type="PROSITE-ProRule" id="PRU10141"/>
    </source>
</evidence>
<dbReference type="SUPFAM" id="SSF54928">
    <property type="entry name" value="RNA-binding domain, RBD"/>
    <property type="match status" value="2"/>
</dbReference>
<feature type="coiled-coil region" evidence="18">
    <location>
        <begin position="746"/>
        <end position="791"/>
    </location>
</feature>
<dbReference type="Proteomes" id="UP000289738">
    <property type="component" value="Chromosome B10"/>
</dbReference>
<dbReference type="Pfam" id="PF02042">
    <property type="entry name" value="RWP-RK"/>
    <property type="match status" value="1"/>
</dbReference>
<evidence type="ECO:0000256" key="1">
    <source>
        <dbReference type="ARBA" id="ARBA00004236"/>
    </source>
</evidence>
<feature type="domain" description="RWP-RK" evidence="23">
    <location>
        <begin position="684"/>
        <end position="769"/>
    </location>
</feature>
<keyword evidence="18" id="KW-0175">Coiled coil</keyword>
<feature type="compositionally biased region" description="Basic and acidic residues" evidence="19">
    <location>
        <begin position="1789"/>
        <end position="1800"/>
    </location>
</feature>
<dbReference type="Pfam" id="PF04420">
    <property type="entry name" value="CHD5"/>
    <property type="match status" value="1"/>
</dbReference>
<keyword evidence="20" id="KW-0812">Transmembrane</keyword>
<feature type="compositionally biased region" description="Basic residues" evidence="19">
    <location>
        <begin position="1773"/>
        <end position="1788"/>
    </location>
</feature>
<comment type="subcellular location">
    <subcellularLocation>
        <location evidence="1">Cell membrane</location>
    </subcellularLocation>
</comment>
<keyword evidence="12 20" id="KW-0472">Membrane</keyword>
<feature type="compositionally biased region" description="Acidic residues" evidence="19">
    <location>
        <begin position="1746"/>
        <end position="1764"/>
    </location>
</feature>
<feature type="compositionally biased region" description="Low complexity" evidence="19">
    <location>
        <begin position="1695"/>
        <end position="1714"/>
    </location>
</feature>
<evidence type="ECO:0000256" key="15">
    <source>
        <dbReference type="ARBA" id="ARBA00054261"/>
    </source>
</evidence>
<keyword evidence="5" id="KW-0723">Serine/threonine-protein kinase</keyword>
<evidence type="ECO:0000256" key="2">
    <source>
        <dbReference type="ARBA" id="ARBA00008684"/>
    </source>
</evidence>
<evidence type="ECO:0000259" key="22">
    <source>
        <dbReference type="PROSITE" id="PS50102"/>
    </source>
</evidence>
<dbReference type="Pfam" id="PF00076">
    <property type="entry name" value="RRM_1"/>
    <property type="match status" value="1"/>
</dbReference>
<feature type="compositionally biased region" description="Low complexity" evidence="19">
    <location>
        <begin position="1340"/>
        <end position="1349"/>
    </location>
</feature>
<evidence type="ECO:0000256" key="6">
    <source>
        <dbReference type="ARBA" id="ARBA00022679"/>
    </source>
</evidence>
<dbReference type="Pfam" id="PF07714">
    <property type="entry name" value="PK_Tyr_Ser-Thr"/>
    <property type="match status" value="1"/>
</dbReference>
<feature type="domain" description="RRM" evidence="22">
    <location>
        <begin position="407"/>
        <end position="484"/>
    </location>
</feature>
<comment type="caution">
    <text evidence="24">The sequence shown here is derived from an EMBL/GenBank/DDBJ whole genome shotgun (WGS) entry which is preliminary data.</text>
</comment>
<feature type="region of interest" description="Disordered" evidence="19">
    <location>
        <begin position="1926"/>
        <end position="1952"/>
    </location>
</feature>
<dbReference type="CDD" id="cd12254">
    <property type="entry name" value="RRM_hnRNPH_ESRPs_RBM12_like"/>
    <property type="match status" value="2"/>
</dbReference>
<evidence type="ECO:0000256" key="12">
    <source>
        <dbReference type="ARBA" id="ARBA00023136"/>
    </source>
</evidence>
<comment type="similarity">
    <text evidence="2">Belongs to the protein kinase superfamily. Ser/Thr protein kinase family.</text>
</comment>
<dbReference type="PANTHER" id="PTHR45621">
    <property type="entry name" value="OS01G0588500 PROTEIN-RELATED"/>
    <property type="match status" value="1"/>
</dbReference>
<feature type="region of interest" description="Disordered" evidence="19">
    <location>
        <begin position="667"/>
        <end position="695"/>
    </location>
</feature>
<feature type="transmembrane region" description="Helical" evidence="20">
    <location>
        <begin position="54"/>
        <end position="73"/>
    </location>
</feature>
<evidence type="ECO:0000259" key="23">
    <source>
        <dbReference type="PROSITE" id="PS51519"/>
    </source>
</evidence>
<name>A0A444WWB9_ARAHY</name>
<evidence type="ECO:0000259" key="21">
    <source>
        <dbReference type="PROSITE" id="PS50011"/>
    </source>
</evidence>
<evidence type="ECO:0000256" key="16">
    <source>
        <dbReference type="PROSITE-ProRule" id="PRU00176"/>
    </source>
</evidence>
<evidence type="ECO:0000256" key="7">
    <source>
        <dbReference type="ARBA" id="ARBA00022741"/>
    </source>
</evidence>
<feature type="compositionally biased region" description="Low complexity" evidence="19">
    <location>
        <begin position="1927"/>
        <end position="1943"/>
    </location>
</feature>
<feature type="compositionally biased region" description="Acidic residues" evidence="19">
    <location>
        <begin position="1801"/>
        <end position="1816"/>
    </location>
</feature>
<dbReference type="GO" id="GO:0003677">
    <property type="term" value="F:DNA binding"/>
    <property type="evidence" value="ECO:0007669"/>
    <property type="project" value="UniProtKB-KW"/>
</dbReference>
<evidence type="ECO:0000256" key="14">
    <source>
        <dbReference type="ARBA" id="ARBA00023242"/>
    </source>
</evidence>
<feature type="region of interest" description="Disordered" evidence="19">
    <location>
        <begin position="814"/>
        <end position="836"/>
    </location>
</feature>
<evidence type="ECO:0000256" key="13">
    <source>
        <dbReference type="ARBA" id="ARBA00023163"/>
    </source>
</evidence>
<keyword evidence="13" id="KW-0804">Transcription</keyword>
<dbReference type="GO" id="GO:0005524">
    <property type="term" value="F:ATP binding"/>
    <property type="evidence" value="ECO:0007669"/>
    <property type="project" value="UniProtKB-UniRule"/>
</dbReference>
<dbReference type="SUPFAM" id="SSF56112">
    <property type="entry name" value="Protein kinase-like (PK-like)"/>
    <property type="match status" value="1"/>
</dbReference>
<feature type="region of interest" description="Disordered" evidence="19">
    <location>
        <begin position="1663"/>
        <end position="1884"/>
    </location>
</feature>
<dbReference type="FunFam" id="3.30.200.20:FF:000228">
    <property type="entry name" value="Serine/threonine-protein kinase BIK1"/>
    <property type="match status" value="1"/>
</dbReference>
<dbReference type="GO" id="GO:0003723">
    <property type="term" value="F:RNA binding"/>
    <property type="evidence" value="ECO:0007669"/>
    <property type="project" value="UniProtKB-UniRule"/>
</dbReference>
<evidence type="ECO:0000256" key="8">
    <source>
        <dbReference type="ARBA" id="ARBA00022777"/>
    </source>
</evidence>
<keyword evidence="8" id="KW-0418">Kinase</keyword>
<accession>A0A444WWB9</accession>